<accession>A0ABT8ZY62</accession>
<dbReference type="Proteomes" id="UP001176468">
    <property type="component" value="Unassembled WGS sequence"/>
</dbReference>
<dbReference type="EMBL" id="JAUQSZ010000005">
    <property type="protein sequence ID" value="MDO7842515.1"/>
    <property type="molecule type" value="Genomic_DNA"/>
</dbReference>
<name>A0ABT8ZY62_9SPHN</name>
<reference evidence="1" key="1">
    <citation type="submission" date="2023-07" db="EMBL/GenBank/DDBJ databases">
        <authorList>
            <person name="Kim M.K."/>
        </authorList>
    </citation>
    <scope>NUCLEOTIDE SEQUENCE</scope>
    <source>
        <strain evidence="1">CA1-15</strain>
    </source>
</reference>
<dbReference type="SUPFAM" id="SSF53187">
    <property type="entry name" value="Zn-dependent exopeptidases"/>
    <property type="match status" value="1"/>
</dbReference>
<evidence type="ECO:0000313" key="2">
    <source>
        <dbReference type="Proteomes" id="UP001176468"/>
    </source>
</evidence>
<keyword evidence="2" id="KW-1185">Reference proteome</keyword>
<dbReference type="RefSeq" id="WP_304560975.1">
    <property type="nucleotide sequence ID" value="NZ_JAUQSZ010000005.1"/>
</dbReference>
<organism evidence="1 2">
    <name type="scientific">Sphingomonas immobilis</name>
    <dbReference type="NCBI Taxonomy" id="3063997"/>
    <lineage>
        <taxon>Bacteria</taxon>
        <taxon>Pseudomonadati</taxon>
        <taxon>Pseudomonadota</taxon>
        <taxon>Alphaproteobacteria</taxon>
        <taxon>Sphingomonadales</taxon>
        <taxon>Sphingomonadaceae</taxon>
        <taxon>Sphingomonas</taxon>
    </lineage>
</organism>
<gene>
    <name evidence="1" type="ORF">Q5H94_09270</name>
</gene>
<dbReference type="Gene3D" id="3.40.630.40">
    <property type="entry name" value="Zn-dependent exopeptidases"/>
    <property type="match status" value="1"/>
</dbReference>
<sequence>MPSPPASFDLYGDETPASPIVLSVPHAGRDYPLAMRAALRVQPSQLLLLEDRHADTLALAARTRESAIVQRRPRAWIDLNRSEQERDPAIDSGVQRSSVPMTSARLRSGLGLVPRRAGAVNDIWRRKLDGEEVQARIEQDHRPYHARLSALLAAAQARFGVAVLLDIHSMPPLASGGAKLVIGDRFGRTAPARLIARIEAEAVAGDVPSALNAPYSGGYVIETHARPEAGIHAIQLEFDRSLYLDAALAEPGAGLAATAALLRGIITAVADEALSGALPLAAE</sequence>
<dbReference type="Pfam" id="PF05013">
    <property type="entry name" value="FGase"/>
    <property type="match status" value="1"/>
</dbReference>
<proteinExistence type="predicted"/>
<evidence type="ECO:0000313" key="1">
    <source>
        <dbReference type="EMBL" id="MDO7842515.1"/>
    </source>
</evidence>
<protein>
    <submittedName>
        <fullName evidence="1">N-formylglutamate amidohydrolase</fullName>
    </submittedName>
</protein>
<dbReference type="InterPro" id="IPR007709">
    <property type="entry name" value="N-FG_amidohydro"/>
</dbReference>
<comment type="caution">
    <text evidence="1">The sequence shown here is derived from an EMBL/GenBank/DDBJ whole genome shotgun (WGS) entry which is preliminary data.</text>
</comment>